<dbReference type="Pfam" id="PF13377">
    <property type="entry name" value="Peripla_BP_3"/>
    <property type="match status" value="1"/>
</dbReference>
<dbReference type="PROSITE" id="PS50932">
    <property type="entry name" value="HTH_LACI_2"/>
    <property type="match status" value="1"/>
</dbReference>
<evidence type="ECO:0000256" key="3">
    <source>
        <dbReference type="ARBA" id="ARBA00023163"/>
    </source>
</evidence>
<dbReference type="GO" id="GO:0000976">
    <property type="term" value="F:transcription cis-regulatory region binding"/>
    <property type="evidence" value="ECO:0007669"/>
    <property type="project" value="TreeGrafter"/>
</dbReference>
<evidence type="ECO:0000313" key="6">
    <source>
        <dbReference type="Proteomes" id="UP000267187"/>
    </source>
</evidence>
<feature type="domain" description="HTH lacI-type" evidence="4">
    <location>
        <begin position="20"/>
        <end position="74"/>
    </location>
</feature>
<dbReference type="OrthoDB" id="5718990at2"/>
<dbReference type="EMBL" id="REFJ01000001">
    <property type="protein sequence ID" value="RMA82428.1"/>
    <property type="molecule type" value="Genomic_DNA"/>
</dbReference>
<dbReference type="RefSeq" id="WP_121875761.1">
    <property type="nucleotide sequence ID" value="NZ_REFJ01000001.1"/>
</dbReference>
<keyword evidence="1" id="KW-0805">Transcription regulation</keyword>
<dbReference type="SUPFAM" id="SSF47413">
    <property type="entry name" value="lambda repressor-like DNA-binding domains"/>
    <property type="match status" value="1"/>
</dbReference>
<dbReference type="InterPro" id="IPR028082">
    <property type="entry name" value="Peripla_BP_I"/>
</dbReference>
<dbReference type="PANTHER" id="PTHR30146">
    <property type="entry name" value="LACI-RELATED TRANSCRIPTIONAL REPRESSOR"/>
    <property type="match status" value="1"/>
</dbReference>
<dbReference type="InterPro" id="IPR046335">
    <property type="entry name" value="LacI/GalR-like_sensor"/>
</dbReference>
<dbReference type="AlphaFoldDB" id="A0A3M0AI80"/>
<keyword evidence="2" id="KW-0238">DNA-binding</keyword>
<keyword evidence="3" id="KW-0804">Transcription</keyword>
<dbReference type="Gene3D" id="3.40.50.2300">
    <property type="match status" value="2"/>
</dbReference>
<gene>
    <name evidence="5" type="ORF">DFR27_0377</name>
</gene>
<dbReference type="CDD" id="cd01392">
    <property type="entry name" value="HTH_LacI"/>
    <property type="match status" value="1"/>
</dbReference>
<name>A0A3M0AI80_9GAMM</name>
<evidence type="ECO:0000256" key="1">
    <source>
        <dbReference type="ARBA" id="ARBA00023015"/>
    </source>
</evidence>
<dbReference type="Gene3D" id="1.10.260.40">
    <property type="entry name" value="lambda repressor-like DNA-binding domains"/>
    <property type="match status" value="1"/>
</dbReference>
<dbReference type="GO" id="GO:0003700">
    <property type="term" value="F:DNA-binding transcription factor activity"/>
    <property type="evidence" value="ECO:0007669"/>
    <property type="project" value="TreeGrafter"/>
</dbReference>
<sequence length="344" mass="37430">MEKSSVNNNQKVAKPANHRATSYDVARLAGVSQSAVSRCFKAGASVSAKTRAKVMKAADELGYQPNAIARGLITRRSNIVAVITTEFTNLNYPEMMSHLNAKLSEHGVHILLFTVGAASDMRAVLDQIWQYQVDGIIAASQFSDDQIAQCRKRGIPLVFYNRVFSDSSISSVGCDHFEGAKLLVEHLLSRGHKRFAVYSGPNDSAVAQERLQGAVTQLKQAGAHFDVYQGDYTYDSAAASTVEMMSSARELPQAVICANDIMAIGCIDTLRAKFGLRIPEDLSVVGFDGIAASKWQAYDLTTIVQPLERMVEATVSMLMERIEDSSIPAEKRQFGGKLNIGLSA</sequence>
<keyword evidence="6" id="KW-1185">Reference proteome</keyword>
<dbReference type="SMART" id="SM00354">
    <property type="entry name" value="HTH_LACI"/>
    <property type="match status" value="1"/>
</dbReference>
<dbReference type="SUPFAM" id="SSF53822">
    <property type="entry name" value="Periplasmic binding protein-like I"/>
    <property type="match status" value="1"/>
</dbReference>
<reference evidence="5 6" key="1">
    <citation type="submission" date="2018-10" db="EMBL/GenBank/DDBJ databases">
        <title>Genomic Encyclopedia of Type Strains, Phase IV (KMG-IV): sequencing the most valuable type-strain genomes for metagenomic binning, comparative biology and taxonomic classification.</title>
        <authorList>
            <person name="Goeker M."/>
        </authorList>
    </citation>
    <scope>NUCLEOTIDE SEQUENCE [LARGE SCALE GENOMIC DNA]</scope>
    <source>
        <strain evidence="5 6">DSM 25080</strain>
    </source>
</reference>
<dbReference type="Pfam" id="PF00356">
    <property type="entry name" value="LacI"/>
    <property type="match status" value="1"/>
</dbReference>
<dbReference type="CDD" id="cd06278">
    <property type="entry name" value="PBP1_LacI-like"/>
    <property type="match status" value="1"/>
</dbReference>
<proteinExistence type="predicted"/>
<organism evidence="5 6">
    <name type="scientific">Umboniibacter marinipuniceus</name>
    <dbReference type="NCBI Taxonomy" id="569599"/>
    <lineage>
        <taxon>Bacteria</taxon>
        <taxon>Pseudomonadati</taxon>
        <taxon>Pseudomonadota</taxon>
        <taxon>Gammaproteobacteria</taxon>
        <taxon>Cellvibrionales</taxon>
        <taxon>Cellvibrionaceae</taxon>
        <taxon>Umboniibacter</taxon>
    </lineage>
</organism>
<dbReference type="PANTHER" id="PTHR30146:SF109">
    <property type="entry name" value="HTH-TYPE TRANSCRIPTIONAL REGULATOR GALS"/>
    <property type="match status" value="1"/>
</dbReference>
<accession>A0A3M0AI80</accession>
<evidence type="ECO:0000313" key="5">
    <source>
        <dbReference type="EMBL" id="RMA82428.1"/>
    </source>
</evidence>
<dbReference type="InterPro" id="IPR010982">
    <property type="entry name" value="Lambda_DNA-bd_dom_sf"/>
</dbReference>
<protein>
    <submittedName>
        <fullName evidence="5">LacI family transcriptional regulator</fullName>
    </submittedName>
</protein>
<dbReference type="Proteomes" id="UP000267187">
    <property type="component" value="Unassembled WGS sequence"/>
</dbReference>
<dbReference type="InterPro" id="IPR000843">
    <property type="entry name" value="HTH_LacI"/>
</dbReference>
<comment type="caution">
    <text evidence="5">The sequence shown here is derived from an EMBL/GenBank/DDBJ whole genome shotgun (WGS) entry which is preliminary data.</text>
</comment>
<evidence type="ECO:0000259" key="4">
    <source>
        <dbReference type="PROSITE" id="PS50932"/>
    </source>
</evidence>
<evidence type="ECO:0000256" key="2">
    <source>
        <dbReference type="ARBA" id="ARBA00023125"/>
    </source>
</evidence>